<dbReference type="PATRIC" id="fig|742737.3.peg.2062"/>
<evidence type="ECO:0000313" key="4">
    <source>
        <dbReference type="Proteomes" id="UP000005384"/>
    </source>
</evidence>
<feature type="domain" description="Putative collagen-binding" evidence="1">
    <location>
        <begin position="375"/>
        <end position="464"/>
    </location>
</feature>
<dbReference type="RefSeq" id="WP_006780021.1">
    <property type="nucleotide sequence ID" value="NZ_CP040506.1"/>
</dbReference>
<comment type="caution">
    <text evidence="3">The sequence shown here is derived from an EMBL/GenBank/DDBJ whole genome shotgun (WGS) entry which is preliminary data.</text>
</comment>
<dbReference type="Pfam" id="PF12904">
    <property type="entry name" value="Collagen_bind_2"/>
    <property type="match status" value="1"/>
</dbReference>
<name>G5IEW4_9FIRM</name>
<dbReference type="PANTHER" id="PTHR37836:SF3">
    <property type="entry name" value="ENDOGLUCANASE"/>
    <property type="match status" value="1"/>
</dbReference>
<accession>G5IEW4</accession>
<evidence type="ECO:0000259" key="1">
    <source>
        <dbReference type="Pfam" id="PF12904"/>
    </source>
</evidence>
<evidence type="ECO:0008006" key="5">
    <source>
        <dbReference type="Google" id="ProtNLM"/>
    </source>
</evidence>
<protein>
    <recommendedName>
        <fullName evidence="5">DUF4038 domain-containing protein</fullName>
    </recommendedName>
</protein>
<dbReference type="Pfam" id="PF13204">
    <property type="entry name" value="Apiosidase"/>
    <property type="match status" value="1"/>
</dbReference>
<feature type="domain" description="Apiosidase-like catalytic" evidence="2">
    <location>
        <begin position="39"/>
        <end position="371"/>
    </location>
</feature>
<proteinExistence type="predicted"/>
<dbReference type="InterPro" id="IPR024749">
    <property type="entry name" value="Collagen-bd_put"/>
</dbReference>
<evidence type="ECO:0000313" key="3">
    <source>
        <dbReference type="EMBL" id="EHI59974.1"/>
    </source>
</evidence>
<dbReference type="PANTHER" id="PTHR37836">
    <property type="entry name" value="LMO1036 PROTEIN"/>
    <property type="match status" value="1"/>
</dbReference>
<keyword evidence="4" id="KW-1185">Reference proteome</keyword>
<dbReference type="AlphaFoldDB" id="G5IEW4"/>
<dbReference type="SUPFAM" id="SSF51445">
    <property type="entry name" value="(Trans)glycosidases"/>
    <property type="match status" value="1"/>
</dbReference>
<dbReference type="InterPro" id="IPR025277">
    <property type="entry name" value="Apiosidase-like_cat_dom"/>
</dbReference>
<organism evidence="3 4">
    <name type="scientific">Hungatella hathewayi WAL-18680</name>
    <dbReference type="NCBI Taxonomy" id="742737"/>
    <lineage>
        <taxon>Bacteria</taxon>
        <taxon>Bacillati</taxon>
        <taxon>Bacillota</taxon>
        <taxon>Clostridia</taxon>
        <taxon>Lachnospirales</taxon>
        <taxon>Lachnospiraceae</taxon>
        <taxon>Hungatella</taxon>
    </lineage>
</organism>
<gene>
    <name evidence="3" type="ORF">HMPREF9473_02041</name>
</gene>
<dbReference type="EMBL" id="ADLN01000040">
    <property type="protein sequence ID" value="EHI59974.1"/>
    <property type="molecule type" value="Genomic_DNA"/>
</dbReference>
<reference evidence="3 4" key="1">
    <citation type="submission" date="2011-08" db="EMBL/GenBank/DDBJ databases">
        <title>The Genome Sequence of Clostridium hathewayi WAL-18680.</title>
        <authorList>
            <consortium name="The Broad Institute Genome Sequencing Platform"/>
            <person name="Earl A."/>
            <person name="Ward D."/>
            <person name="Feldgarden M."/>
            <person name="Gevers D."/>
            <person name="Finegold S.M."/>
            <person name="Summanen P.H."/>
            <person name="Molitoris D.R."/>
            <person name="Song M."/>
            <person name="Daigneault M."/>
            <person name="Allen-Vercoe E."/>
            <person name="Young S.K."/>
            <person name="Zeng Q."/>
            <person name="Gargeya S."/>
            <person name="Fitzgerald M."/>
            <person name="Haas B."/>
            <person name="Abouelleil A."/>
            <person name="Alvarado L."/>
            <person name="Arachchi H.M."/>
            <person name="Berlin A."/>
            <person name="Brown A."/>
            <person name="Chapman S.B."/>
            <person name="Chen Z."/>
            <person name="Dunbar C."/>
            <person name="Freedman E."/>
            <person name="Gearin G."/>
            <person name="Gellesch M."/>
            <person name="Goldberg J."/>
            <person name="Griggs A."/>
            <person name="Gujja S."/>
            <person name="Heiman D."/>
            <person name="Howarth C."/>
            <person name="Larson L."/>
            <person name="Lui A."/>
            <person name="MacDonald P.J.P."/>
            <person name="Montmayeur A."/>
            <person name="Murphy C."/>
            <person name="Neiman D."/>
            <person name="Pearson M."/>
            <person name="Priest M."/>
            <person name="Roberts A."/>
            <person name="Saif S."/>
            <person name="Shea T."/>
            <person name="Shenoy N."/>
            <person name="Sisk P."/>
            <person name="Stolte C."/>
            <person name="Sykes S."/>
            <person name="Wortman J."/>
            <person name="Nusbaum C."/>
            <person name="Birren B."/>
        </authorList>
    </citation>
    <scope>NUCLEOTIDE SEQUENCE [LARGE SCALE GENOMIC DNA]</scope>
    <source>
        <strain evidence="3 4">WAL-18680</strain>
    </source>
</reference>
<sequence length="474" mass="54960">MVEIETMSKMQVESQAQTRDFVSGAAKKPWDNGALRVHENGRYFVNGDVPFFWLADTAWLLFHKLDLEETYRYLRNRKEKGYNVILADFLHTSDQKNLAGDSALHDGDFTRVNIDGTFWSHIDRVIEMAEELGLYMGILPVWGSSIVRDEGSLTMDNMKNYMNFVLNRYHKYPNLIWIAGGDVRGDVDLELFHAMGAMMKADNPERLVTYHPFGRCDSSQWFHEAPWLDFNLFQSGHRRYDQDVLGTWDDNRQTESSFREDCWRYVESDYGKMPVKPTLDGEPSYEWILQGLHDKNEPYWQAADVRRYAYWDVFAGAAGHTYGHNAVMQFQRREEEQGTFGVNVPWDEGIHHSGGAQMKHLKDLMESVDFLNGKPASHYLLSQQGEKYERISVYAGPDYLMAYSYTNRTIKLSLKDYKDKPMAVYWFCPATGVRSYIRTVTGQDEIMETPSPSDETTDIVLLLQEENQAFSENI</sequence>
<dbReference type="Proteomes" id="UP000005384">
    <property type="component" value="Unassembled WGS sequence"/>
</dbReference>
<dbReference type="Gene3D" id="3.20.20.80">
    <property type="entry name" value="Glycosidases"/>
    <property type="match status" value="1"/>
</dbReference>
<evidence type="ECO:0000259" key="2">
    <source>
        <dbReference type="Pfam" id="PF13204"/>
    </source>
</evidence>
<dbReference type="HOGENOM" id="CLU_023504_0_0_9"/>
<dbReference type="InterPro" id="IPR017853">
    <property type="entry name" value="GH"/>
</dbReference>